<feature type="transmembrane region" description="Helical" evidence="1">
    <location>
        <begin position="21"/>
        <end position="45"/>
    </location>
</feature>
<keyword evidence="1" id="KW-1133">Transmembrane helix</keyword>
<keyword evidence="1" id="KW-0812">Transmembrane</keyword>
<keyword evidence="1" id="KW-0472">Membrane</keyword>
<sequence length="109" mass="12501">MKIVPFCHRYPERTLKISGHYFPVCSRCTGIYLGMFIFFLLQFFIEFNYGLDIFVVSMLLMLPTALDGTTQLLKLRESTNLIRFSTGFIFGIGCFILLLASIEILKEGV</sequence>
<evidence type="ECO:0008006" key="4">
    <source>
        <dbReference type="Google" id="ProtNLM"/>
    </source>
</evidence>
<dbReference type="Proteomes" id="UP000291831">
    <property type="component" value="Unassembled WGS sequence"/>
</dbReference>
<proteinExistence type="predicted"/>
<name>A0A8B3S2C3_9EURY</name>
<dbReference type="AlphaFoldDB" id="A0A8B3S2C3"/>
<reference evidence="3" key="1">
    <citation type="submission" date="2019-01" db="EMBL/GenBank/DDBJ databases">
        <title>Anaerobic oxidation of ethane by archaea from a marine hydrocarbon seep.</title>
        <authorList>
            <person name="Musat F."/>
        </authorList>
    </citation>
    <scope>NUCLEOTIDE SEQUENCE [LARGE SCALE GENOMIC DNA]</scope>
</reference>
<dbReference type="InterPro" id="IPR019206">
    <property type="entry name" value="DUF2085_TM"/>
</dbReference>
<gene>
    <name evidence="2" type="ORF">AEth_01116</name>
</gene>
<evidence type="ECO:0000313" key="3">
    <source>
        <dbReference type="Proteomes" id="UP000291831"/>
    </source>
</evidence>
<organism evidence="2 3">
    <name type="scientific">Candidatus Argoarchaeum ethanivorans</name>
    <dbReference type="NCBI Taxonomy" id="2608793"/>
    <lineage>
        <taxon>Archaea</taxon>
        <taxon>Methanobacteriati</taxon>
        <taxon>Methanobacteriota</taxon>
        <taxon>Stenosarchaea group</taxon>
        <taxon>Methanomicrobia</taxon>
        <taxon>Methanosarcinales</taxon>
        <taxon>Methanosarcinales incertae sedis</taxon>
        <taxon>GOM Arc I cluster</taxon>
        <taxon>Candidatus Argoarchaeum</taxon>
    </lineage>
</organism>
<feature type="transmembrane region" description="Helical" evidence="1">
    <location>
        <begin position="51"/>
        <end position="69"/>
    </location>
</feature>
<dbReference type="Pfam" id="PF09858">
    <property type="entry name" value="DUF2085"/>
    <property type="match status" value="1"/>
</dbReference>
<accession>A0A8B3S2C3</accession>
<feature type="transmembrane region" description="Helical" evidence="1">
    <location>
        <begin position="81"/>
        <end position="102"/>
    </location>
</feature>
<dbReference type="EMBL" id="RPGO01000026">
    <property type="protein sequence ID" value="RZB29481.1"/>
    <property type="molecule type" value="Genomic_DNA"/>
</dbReference>
<comment type="caution">
    <text evidence="2">The sequence shown here is derived from an EMBL/GenBank/DDBJ whole genome shotgun (WGS) entry which is preliminary data.</text>
</comment>
<protein>
    <recommendedName>
        <fullName evidence="4">DUF2085 domain-containing protein</fullName>
    </recommendedName>
</protein>
<evidence type="ECO:0000256" key="1">
    <source>
        <dbReference type="SAM" id="Phobius"/>
    </source>
</evidence>
<evidence type="ECO:0000313" key="2">
    <source>
        <dbReference type="EMBL" id="RZB29481.1"/>
    </source>
</evidence>